<dbReference type="CDD" id="cd00165">
    <property type="entry name" value="S4"/>
    <property type="match status" value="1"/>
</dbReference>
<protein>
    <recommendedName>
        <fullName evidence="4">Heat shock protein 15</fullName>
    </recommendedName>
</protein>
<dbReference type="InterPro" id="IPR002942">
    <property type="entry name" value="S4_RNA-bd"/>
</dbReference>
<evidence type="ECO:0000256" key="2">
    <source>
        <dbReference type="ARBA" id="ARBA00022884"/>
    </source>
</evidence>
<dbReference type="Proteomes" id="UP000242258">
    <property type="component" value="Unassembled WGS sequence"/>
</dbReference>
<accession>A0A1E7Q2C0</accession>
<dbReference type="RefSeq" id="WP_070047770.1">
    <property type="nucleotide sequence ID" value="NZ_CBCSDO010000011.1"/>
</dbReference>
<organism evidence="6 7">
    <name type="scientific">Rheinheimera salexigens</name>
    <dbReference type="NCBI Taxonomy" id="1628148"/>
    <lineage>
        <taxon>Bacteria</taxon>
        <taxon>Pseudomonadati</taxon>
        <taxon>Pseudomonadota</taxon>
        <taxon>Gammaproteobacteria</taxon>
        <taxon>Chromatiales</taxon>
        <taxon>Chromatiaceae</taxon>
        <taxon>Rheinheimera</taxon>
    </lineage>
</organism>
<sequence length="137" mass="15672">MQQKLKKSVSEAPAIRLDKWLWACRFYKTRAIAKNMIEGGKVHYNGQRCKASKTVELGATVKVTQGTDEKHVIIQVLAEKRLAATLAQMLYTETAQSVELRLQRAELRKTNSLFAPHPDTKPDKKERRKLLLLKSQQ</sequence>
<reference evidence="7" key="1">
    <citation type="submission" date="2016-09" db="EMBL/GenBank/DDBJ databases">
        <authorList>
            <person name="Wan X."/>
            <person name="Hou S."/>
        </authorList>
    </citation>
    <scope>NUCLEOTIDE SEQUENCE [LARGE SCALE GENOMIC DNA]</scope>
    <source>
        <strain evidence="7">KH87</strain>
    </source>
</reference>
<comment type="caution">
    <text evidence="6">The sequence shown here is derived from an EMBL/GenBank/DDBJ whole genome shotgun (WGS) entry which is preliminary data.</text>
</comment>
<dbReference type="SMART" id="SM00363">
    <property type="entry name" value="S4"/>
    <property type="match status" value="1"/>
</dbReference>
<dbReference type="GO" id="GO:0003677">
    <property type="term" value="F:DNA binding"/>
    <property type="evidence" value="ECO:0007669"/>
    <property type="project" value="UniProtKB-KW"/>
</dbReference>
<dbReference type="InterPro" id="IPR025708">
    <property type="entry name" value="HSP15"/>
</dbReference>
<dbReference type="Pfam" id="PF01479">
    <property type="entry name" value="S4"/>
    <property type="match status" value="1"/>
</dbReference>
<feature type="domain" description="RNA-binding S4" evidence="5">
    <location>
        <begin position="15"/>
        <end position="78"/>
    </location>
</feature>
<evidence type="ECO:0000256" key="3">
    <source>
        <dbReference type="ARBA" id="ARBA00023125"/>
    </source>
</evidence>
<dbReference type="SUPFAM" id="SSF55174">
    <property type="entry name" value="Alpha-L RNA-binding motif"/>
    <property type="match status" value="1"/>
</dbReference>
<evidence type="ECO:0000313" key="6">
    <source>
        <dbReference type="EMBL" id="OEY68203.1"/>
    </source>
</evidence>
<dbReference type="GO" id="GO:0003727">
    <property type="term" value="F:single-stranded RNA binding"/>
    <property type="evidence" value="ECO:0007669"/>
    <property type="project" value="InterPro"/>
</dbReference>
<dbReference type="Gene3D" id="3.10.290.10">
    <property type="entry name" value="RNA-binding S4 domain"/>
    <property type="match status" value="1"/>
</dbReference>
<proteinExistence type="inferred from homology"/>
<comment type="similarity">
    <text evidence="1 4">Belongs to the HSP15 family.</text>
</comment>
<evidence type="ECO:0000259" key="5">
    <source>
        <dbReference type="SMART" id="SM00363"/>
    </source>
</evidence>
<dbReference type="STRING" id="1628148.BI198_00440"/>
<evidence type="ECO:0000256" key="1">
    <source>
        <dbReference type="ARBA" id="ARBA00008396"/>
    </source>
</evidence>
<gene>
    <name evidence="6" type="ORF">BI198_00440</name>
</gene>
<evidence type="ECO:0000256" key="4">
    <source>
        <dbReference type="PIRNR" id="PIRNR016821"/>
    </source>
</evidence>
<dbReference type="PROSITE" id="PS50889">
    <property type="entry name" value="S4"/>
    <property type="match status" value="1"/>
</dbReference>
<dbReference type="NCBIfam" id="NF007673">
    <property type="entry name" value="PRK10348.1"/>
    <property type="match status" value="1"/>
</dbReference>
<dbReference type="EMBL" id="MKEK01000001">
    <property type="protein sequence ID" value="OEY68203.1"/>
    <property type="molecule type" value="Genomic_DNA"/>
</dbReference>
<dbReference type="GO" id="GO:0043023">
    <property type="term" value="F:ribosomal large subunit binding"/>
    <property type="evidence" value="ECO:0007669"/>
    <property type="project" value="InterPro"/>
</dbReference>
<dbReference type="InterPro" id="IPR036986">
    <property type="entry name" value="S4_RNA-bd_sf"/>
</dbReference>
<keyword evidence="7" id="KW-1185">Reference proteome</keyword>
<keyword evidence="3 4" id="KW-0238">DNA-binding</keyword>
<dbReference type="OrthoDB" id="9797176at2"/>
<name>A0A1E7Q2C0_9GAMM</name>
<dbReference type="AlphaFoldDB" id="A0A1E7Q2C0"/>
<keyword evidence="2 4" id="KW-0694">RNA-binding</keyword>
<dbReference type="GO" id="GO:0034605">
    <property type="term" value="P:cellular response to heat"/>
    <property type="evidence" value="ECO:0007669"/>
    <property type="project" value="InterPro"/>
</dbReference>
<evidence type="ECO:0000313" key="7">
    <source>
        <dbReference type="Proteomes" id="UP000242258"/>
    </source>
</evidence>
<dbReference type="PIRSF" id="PIRSF016821">
    <property type="entry name" value="HSP15"/>
    <property type="match status" value="1"/>
</dbReference>